<dbReference type="EMBL" id="MPJW01000078">
    <property type="protein sequence ID" value="OLU41689.1"/>
    <property type="molecule type" value="Genomic_DNA"/>
</dbReference>
<evidence type="ECO:0000313" key="3">
    <source>
        <dbReference type="Proteomes" id="UP000186341"/>
    </source>
</evidence>
<dbReference type="NCBIfam" id="TIGR01633">
    <property type="entry name" value="phi3626_gp14_N"/>
    <property type="match status" value="1"/>
</dbReference>
<dbReference type="AlphaFoldDB" id="A0A1U7NHX2"/>
<dbReference type="InterPro" id="IPR006520">
    <property type="entry name" value="Dit_BPSPP_N"/>
</dbReference>
<dbReference type="InterPro" id="IPR008841">
    <property type="entry name" value="Siphovirus-type_tail_N"/>
</dbReference>
<dbReference type="Pfam" id="PF05709">
    <property type="entry name" value="Sipho_tail"/>
    <property type="match status" value="1"/>
</dbReference>
<evidence type="ECO:0000313" key="2">
    <source>
        <dbReference type="EMBL" id="OLU41689.1"/>
    </source>
</evidence>
<reference evidence="2 3" key="1">
    <citation type="submission" date="2016-11" db="EMBL/GenBank/DDBJ databases">
        <title>Description of two novel members of the family Erysipelotrichaceae: Ileibacterium lipovorans gen. nov., sp. nov. and Dubosiella newyorkensis, gen. nov., sp. nov.</title>
        <authorList>
            <person name="Cox L.M."/>
            <person name="Sohn J."/>
            <person name="Tyrrell K.L."/>
            <person name="Citron D.M."/>
            <person name="Lawson P.A."/>
            <person name="Patel N.B."/>
            <person name="Iizumi T."/>
            <person name="Perez-Perez G.I."/>
            <person name="Goldstein E.J."/>
            <person name="Blaser M.J."/>
        </authorList>
    </citation>
    <scope>NUCLEOTIDE SEQUENCE [LARGE SCALE GENOMIC DNA]</scope>
    <source>
        <strain evidence="2 3">NYU-BL-A3</strain>
    </source>
</reference>
<accession>A0A1U7NHX2</accession>
<dbReference type="OrthoDB" id="3078561at2"/>
<gene>
    <name evidence="2" type="ORF">BO222_03015</name>
</gene>
<name>A0A1U7NHX2_9FIRM</name>
<evidence type="ECO:0000259" key="1">
    <source>
        <dbReference type="Pfam" id="PF05709"/>
    </source>
</evidence>
<organism evidence="2 3">
    <name type="scientific">Ileibacterium valens</name>
    <dbReference type="NCBI Taxonomy" id="1862668"/>
    <lineage>
        <taxon>Bacteria</taxon>
        <taxon>Bacillati</taxon>
        <taxon>Bacillota</taxon>
        <taxon>Erysipelotrichia</taxon>
        <taxon>Erysipelotrichales</taxon>
        <taxon>Erysipelotrichaceae</taxon>
        <taxon>Ileibacterium</taxon>
    </lineage>
</organism>
<keyword evidence="3" id="KW-1185">Reference proteome</keyword>
<protein>
    <recommendedName>
        <fullName evidence="1">Siphovirus-type tail component RIFT-related domain-containing protein</fullName>
    </recommendedName>
</protein>
<dbReference type="Proteomes" id="UP000186341">
    <property type="component" value="Unassembled WGS sequence"/>
</dbReference>
<sequence>MNKIDVSVNGQWISEVIPGFTVTSISGRELHPRKIRDEAIKGIDGSRYLGSEFPVRNLEIEFFILAKNNVERGRKYNELASLLNFEEGKVVFSDEIDKYFIGTPTGSNHKTITFKCTDPFKYSSTLKLFESSNEVLKIQNSGFPCGIEFEATNTQENGFISLVSEDGAIELGCREEKNGETYKQAEVVLSQEDFYTAENQVGIDYLHPTYVINGHLGKIEVGTDLPREDGKTSPVDWLFLGGYGTGSGWHGGGKVVSLKADSSGHIGAKNFDVYLYHWFHKANPNNIGEQTVNFLTADNKVILSINIYSDVSGSFSSTIEWWANGIQRQQFKFDARGYDHGHMANAFGSGSNGHNMIRKEGSKVTYYYWGQYYTLIIPEIENMECTKVQVCMKQFASSDYMVRNYIRDFRMTKLDVEGYQDIKNRFPAGSVIRIKEGKPYVNGMYKPEEEVLGSTYFKARSGETKVLISGSDWSTAPKVKAWIRERWL</sequence>
<dbReference type="GeneID" id="82202199"/>
<feature type="domain" description="Siphovirus-type tail component RIFT-related" evidence="1">
    <location>
        <begin position="20"/>
        <end position="106"/>
    </location>
</feature>
<dbReference type="Gene3D" id="2.40.30.200">
    <property type="match status" value="1"/>
</dbReference>
<dbReference type="RefSeq" id="WP_075818224.1">
    <property type="nucleotide sequence ID" value="NZ_CAPNHH010000019.1"/>
</dbReference>
<comment type="caution">
    <text evidence="2">The sequence shown here is derived from an EMBL/GenBank/DDBJ whole genome shotgun (WGS) entry which is preliminary data.</text>
</comment>
<proteinExistence type="predicted"/>